<sequence length="445" mass="51319">MALKWSFALAAGRAEAASLRRPSRSPTPRIAWSFWDKGAEKLPDFRRLCVETWAAQNPDWEIEILDQRNVLDFLEPSDLPRLWDEMYVPWQADAVRLALLAKYGGLWIDASTICFQPFDAWIYGAIQSEERPEEIAAFYFSAWGCEMHKSKEFVENWVMAARREHPLMLAWQALFNGYWNSKSRADAFSMFLDPPGVPEHPLFRDVDLSHLKRFGQDLRNYLLMHAAFKKMIDQYPEFRRIWEEEMLLIRADDTAFWHMEEPDVKWDPNEFQPHKLVAKLVFPGCSAKMAAEDRSVLDGLCEKILSSLEVHKRYRATARWALARGVSDGWNLLGGCFRPGIIGRLTAKPSATLGKKVEPEPHAGLQAPTWKCPRGQASWKRPPYADEQQGQGLIADEFWRFFPDRGNSCSWLLHFLSLFTSASFSSKMTGFQPLCCLCWATVREL</sequence>
<comment type="caution">
    <text evidence="1">The sequence shown here is derived from an EMBL/GenBank/DDBJ whole genome shotgun (WGS) entry which is preliminary data.</text>
</comment>
<dbReference type="InterPro" id="IPR008441">
    <property type="entry name" value="AfumC-like_glycosyl_Trfase"/>
</dbReference>
<name>A0ABP0NEZ0_9DINO</name>
<dbReference type="Pfam" id="PF05704">
    <property type="entry name" value="Caps_synth"/>
    <property type="match status" value="1"/>
</dbReference>
<dbReference type="SUPFAM" id="SSF53448">
    <property type="entry name" value="Nucleotide-diphospho-sugar transferases"/>
    <property type="match status" value="1"/>
</dbReference>
<gene>
    <name evidence="1" type="ORF">CCMP2556_LOCUS30661</name>
</gene>
<dbReference type="Proteomes" id="UP001642484">
    <property type="component" value="Unassembled WGS sequence"/>
</dbReference>
<evidence type="ECO:0000313" key="1">
    <source>
        <dbReference type="EMBL" id="CAK9062365.1"/>
    </source>
</evidence>
<dbReference type="EMBL" id="CAXAMN010021695">
    <property type="protein sequence ID" value="CAK9062365.1"/>
    <property type="molecule type" value="Genomic_DNA"/>
</dbReference>
<dbReference type="Gene3D" id="3.90.550.20">
    <property type="match status" value="1"/>
</dbReference>
<protein>
    <submittedName>
        <fullName evidence="1">Uncharacterized protein</fullName>
    </submittedName>
</protein>
<keyword evidence="2" id="KW-1185">Reference proteome</keyword>
<reference evidence="1 2" key="1">
    <citation type="submission" date="2024-02" db="EMBL/GenBank/DDBJ databases">
        <authorList>
            <person name="Chen Y."/>
            <person name="Shah S."/>
            <person name="Dougan E. K."/>
            <person name="Thang M."/>
            <person name="Chan C."/>
        </authorList>
    </citation>
    <scope>NUCLEOTIDE SEQUENCE [LARGE SCALE GENOMIC DNA]</scope>
</reference>
<dbReference type="PANTHER" id="PTHR32385:SF22">
    <property type="entry name" value="MANNOSYL PHOSPHORYLINOSITOL CERAMIDE SYNTHASE SUR1"/>
    <property type="match status" value="1"/>
</dbReference>
<dbReference type="PANTHER" id="PTHR32385">
    <property type="entry name" value="MANNOSYL PHOSPHORYLINOSITOL CERAMIDE SYNTHASE"/>
    <property type="match status" value="1"/>
</dbReference>
<accession>A0ABP0NEZ0</accession>
<dbReference type="InterPro" id="IPR029044">
    <property type="entry name" value="Nucleotide-diphossugar_trans"/>
</dbReference>
<proteinExistence type="predicted"/>
<evidence type="ECO:0000313" key="2">
    <source>
        <dbReference type="Proteomes" id="UP001642484"/>
    </source>
</evidence>
<organism evidence="1 2">
    <name type="scientific">Durusdinium trenchii</name>
    <dbReference type="NCBI Taxonomy" id="1381693"/>
    <lineage>
        <taxon>Eukaryota</taxon>
        <taxon>Sar</taxon>
        <taxon>Alveolata</taxon>
        <taxon>Dinophyceae</taxon>
        <taxon>Suessiales</taxon>
        <taxon>Symbiodiniaceae</taxon>
        <taxon>Durusdinium</taxon>
    </lineage>
</organism>
<dbReference type="InterPro" id="IPR051706">
    <property type="entry name" value="Glycosyltransferase_domain"/>
</dbReference>